<reference evidence="1 2" key="1">
    <citation type="submission" date="2018-10" db="EMBL/GenBank/DDBJ databases">
        <authorList>
            <person name="Ekblom R."/>
            <person name="Jareborg N."/>
        </authorList>
    </citation>
    <scope>NUCLEOTIDE SEQUENCE [LARGE SCALE GENOMIC DNA]</scope>
    <source>
        <tissue evidence="1">Muscle</tissue>
    </source>
</reference>
<feature type="non-terminal residue" evidence="1">
    <location>
        <position position="85"/>
    </location>
</feature>
<gene>
    <name evidence="1" type="ORF">BN2614_LOCUS2</name>
</gene>
<dbReference type="AlphaFoldDB" id="A0A9X9M3W5"/>
<proteinExistence type="predicted"/>
<dbReference type="EMBL" id="CYRY02041301">
    <property type="protein sequence ID" value="VCX31420.1"/>
    <property type="molecule type" value="Genomic_DNA"/>
</dbReference>
<evidence type="ECO:0000313" key="1">
    <source>
        <dbReference type="EMBL" id="VCX31420.1"/>
    </source>
</evidence>
<organism evidence="1 2">
    <name type="scientific">Gulo gulo</name>
    <name type="common">Wolverine</name>
    <name type="synonym">Gluton</name>
    <dbReference type="NCBI Taxonomy" id="48420"/>
    <lineage>
        <taxon>Eukaryota</taxon>
        <taxon>Metazoa</taxon>
        <taxon>Chordata</taxon>
        <taxon>Craniata</taxon>
        <taxon>Vertebrata</taxon>
        <taxon>Euteleostomi</taxon>
        <taxon>Mammalia</taxon>
        <taxon>Eutheria</taxon>
        <taxon>Laurasiatheria</taxon>
        <taxon>Carnivora</taxon>
        <taxon>Caniformia</taxon>
        <taxon>Musteloidea</taxon>
        <taxon>Mustelidae</taxon>
        <taxon>Guloninae</taxon>
        <taxon>Gulo</taxon>
    </lineage>
</organism>
<comment type="caution">
    <text evidence="1">The sequence shown here is derived from an EMBL/GenBank/DDBJ whole genome shotgun (WGS) entry which is preliminary data.</text>
</comment>
<accession>A0A9X9M3W5</accession>
<protein>
    <submittedName>
        <fullName evidence="1">Uncharacterized protein</fullName>
    </submittedName>
</protein>
<name>A0A9X9M3W5_GULGU</name>
<dbReference type="Proteomes" id="UP000269945">
    <property type="component" value="Unassembled WGS sequence"/>
</dbReference>
<keyword evidence="2" id="KW-1185">Reference proteome</keyword>
<evidence type="ECO:0000313" key="2">
    <source>
        <dbReference type="Proteomes" id="UP000269945"/>
    </source>
</evidence>
<sequence length="85" mass="9498">GLAAWISFDVVLSSDNPVIPGSQWGGSEWSRMGISRVRTQLVQPPLGLYWGPFSSICPLLLRCSDLFCWYRWTLIANVLLTNGNI</sequence>